<organism evidence="2 3">
    <name type="scientific">Flavisolibacter tropicus</name>
    <dbReference type="NCBI Taxonomy" id="1492898"/>
    <lineage>
        <taxon>Bacteria</taxon>
        <taxon>Pseudomonadati</taxon>
        <taxon>Bacteroidota</taxon>
        <taxon>Chitinophagia</taxon>
        <taxon>Chitinophagales</taxon>
        <taxon>Chitinophagaceae</taxon>
        <taxon>Flavisolibacter</taxon>
    </lineage>
</organism>
<dbReference type="STRING" id="1492898.SY85_18395"/>
<gene>
    <name evidence="2" type="ORF">SY85_18395</name>
</gene>
<accession>A0A172TYQ3</accession>
<dbReference type="InterPro" id="IPR013024">
    <property type="entry name" value="GGCT-like"/>
</dbReference>
<dbReference type="Pfam" id="PF06094">
    <property type="entry name" value="GGACT"/>
    <property type="match status" value="1"/>
</dbReference>
<dbReference type="InterPro" id="IPR009288">
    <property type="entry name" value="AIG2-like_dom"/>
</dbReference>
<dbReference type="Gene3D" id="3.10.490.10">
    <property type="entry name" value="Gamma-glutamyl cyclotransferase-like"/>
    <property type="match status" value="1"/>
</dbReference>
<dbReference type="CDD" id="cd06661">
    <property type="entry name" value="GGCT_like"/>
    <property type="match status" value="1"/>
</dbReference>
<evidence type="ECO:0000259" key="1">
    <source>
        <dbReference type="Pfam" id="PF06094"/>
    </source>
</evidence>
<evidence type="ECO:0000313" key="3">
    <source>
        <dbReference type="Proteomes" id="UP000077177"/>
    </source>
</evidence>
<dbReference type="PATRIC" id="fig|1492898.3.peg.4003"/>
<dbReference type="KEGG" id="fla:SY85_18395"/>
<name>A0A172TYQ3_9BACT</name>
<reference evidence="2 3" key="2">
    <citation type="journal article" date="2016" name="Int. J. Syst. Evol. Microbiol.">
        <title>Flavisolibacter tropicus sp. nov., isolated from tropical soil.</title>
        <authorList>
            <person name="Lee J.J."/>
            <person name="Kang M.S."/>
            <person name="Kim G.S."/>
            <person name="Lee C.S."/>
            <person name="Lim S."/>
            <person name="Lee J."/>
            <person name="Roh S.H."/>
            <person name="Kang H."/>
            <person name="Ha J.M."/>
            <person name="Bae S."/>
            <person name="Jung H.Y."/>
            <person name="Kim M.K."/>
        </authorList>
    </citation>
    <scope>NUCLEOTIDE SEQUENCE [LARGE SCALE GENOMIC DNA]</scope>
    <source>
        <strain evidence="2 3">LCS9</strain>
    </source>
</reference>
<keyword evidence="3" id="KW-1185">Reference proteome</keyword>
<dbReference type="InterPro" id="IPR036568">
    <property type="entry name" value="GGCT-like_sf"/>
</dbReference>
<dbReference type="Proteomes" id="UP000077177">
    <property type="component" value="Chromosome"/>
</dbReference>
<feature type="domain" description="Gamma-glutamylcyclotransferase AIG2-like" evidence="1">
    <location>
        <begin position="5"/>
        <end position="110"/>
    </location>
</feature>
<reference evidence="3" key="1">
    <citation type="submission" date="2015-01" db="EMBL/GenBank/DDBJ databases">
        <title>Flavisolibacter sp./LCS9/ whole genome sequencing.</title>
        <authorList>
            <person name="Kim M.K."/>
            <person name="Srinivasan S."/>
            <person name="Lee J.-J."/>
        </authorList>
    </citation>
    <scope>NUCLEOTIDE SEQUENCE [LARGE SCALE GENOMIC DNA]</scope>
    <source>
        <strain evidence="3">LCS9</strain>
    </source>
</reference>
<dbReference type="RefSeq" id="WP_066406378.1">
    <property type="nucleotide sequence ID" value="NZ_CP011390.1"/>
</dbReference>
<dbReference type="AlphaFoldDB" id="A0A172TYQ3"/>
<dbReference type="EMBL" id="CP011390">
    <property type="protein sequence ID" value="ANE52170.1"/>
    <property type="molecule type" value="Genomic_DNA"/>
</dbReference>
<protein>
    <recommendedName>
        <fullName evidence="1">Gamma-glutamylcyclotransferase AIG2-like domain-containing protein</fullName>
    </recommendedName>
</protein>
<dbReference type="OrthoDB" id="9798388at2"/>
<sequence length="111" mass="12514">MQELLFSYGTLQKGKVQQELFGRPLRGMPDTLKGYALSTIEIKDASVLEKSEQPYHLIAVPSSDRAMAIEGTVYTITTDELHKADLYETEDYKRVKVTLLSGKEAWVYVAV</sequence>
<proteinExistence type="predicted"/>
<evidence type="ECO:0000313" key="2">
    <source>
        <dbReference type="EMBL" id="ANE52170.1"/>
    </source>
</evidence>
<dbReference type="SUPFAM" id="SSF110857">
    <property type="entry name" value="Gamma-glutamyl cyclotransferase-like"/>
    <property type="match status" value="1"/>
</dbReference>